<sequence>MQENAQCQQQNDQRILLPPRAKSKTHSRQNQNGKAGLVQLIAAVHLRNLRNHKCQDGQKPSSVKKKGGSAGSRPNKKGKNIIGGQMVHLGDQKNASAERTHACADKRRAEMRMAFARQGSAEAGFPDLMPDTTT</sequence>
<name>A0ABU5ZGR4_9BACL</name>
<proteinExistence type="predicted"/>
<feature type="region of interest" description="Disordered" evidence="1">
    <location>
        <begin position="51"/>
        <end position="102"/>
    </location>
</feature>
<protein>
    <submittedName>
        <fullName evidence="2">Uncharacterized protein</fullName>
    </submittedName>
</protein>
<reference evidence="2" key="1">
    <citation type="submission" date="2023-12" db="EMBL/GenBank/DDBJ databases">
        <title>Fervidustalea candida gen. nov., sp. nov., a novel member of the family Paenibacillaceae isolated from a geothermal area.</title>
        <authorList>
            <person name="Li W.-J."/>
            <person name="Jiao J.-Y."/>
            <person name="Chen Y."/>
        </authorList>
    </citation>
    <scope>NUCLEOTIDE SEQUENCE</scope>
    <source>
        <strain evidence="2">SYSU GA230002</strain>
    </source>
</reference>
<feature type="region of interest" description="Disordered" evidence="1">
    <location>
        <begin position="1"/>
        <end position="36"/>
    </location>
</feature>
<accession>A0ABU5ZGR4</accession>
<gene>
    <name evidence="2" type="ORF">VF724_08400</name>
</gene>
<feature type="compositionally biased region" description="Low complexity" evidence="1">
    <location>
        <begin position="1"/>
        <end position="13"/>
    </location>
</feature>
<evidence type="ECO:0000313" key="2">
    <source>
        <dbReference type="EMBL" id="MEB3101681.1"/>
    </source>
</evidence>
<organism evidence="2 3">
    <name type="scientific">Ferviditalea candida</name>
    <dbReference type="NCBI Taxonomy" id="3108399"/>
    <lineage>
        <taxon>Bacteria</taxon>
        <taxon>Bacillati</taxon>
        <taxon>Bacillota</taxon>
        <taxon>Bacilli</taxon>
        <taxon>Bacillales</taxon>
        <taxon>Paenibacillaceae</taxon>
        <taxon>Ferviditalea</taxon>
    </lineage>
</organism>
<evidence type="ECO:0000256" key="1">
    <source>
        <dbReference type="SAM" id="MobiDB-lite"/>
    </source>
</evidence>
<comment type="caution">
    <text evidence="2">The sequence shown here is derived from an EMBL/GenBank/DDBJ whole genome shotgun (WGS) entry which is preliminary data.</text>
</comment>
<dbReference type="RefSeq" id="WP_371753800.1">
    <property type="nucleotide sequence ID" value="NZ_JAYJLD010000009.1"/>
</dbReference>
<keyword evidence="3" id="KW-1185">Reference proteome</keyword>
<evidence type="ECO:0000313" key="3">
    <source>
        <dbReference type="Proteomes" id="UP001310386"/>
    </source>
</evidence>
<dbReference type="Proteomes" id="UP001310386">
    <property type="component" value="Unassembled WGS sequence"/>
</dbReference>
<dbReference type="EMBL" id="JAYJLD010000009">
    <property type="protein sequence ID" value="MEB3101681.1"/>
    <property type="molecule type" value="Genomic_DNA"/>
</dbReference>